<name>A0A4Q2TYF7_9HYPH</name>
<evidence type="ECO:0000256" key="3">
    <source>
        <dbReference type="ARBA" id="ARBA00023027"/>
    </source>
</evidence>
<dbReference type="InterPro" id="IPR036291">
    <property type="entry name" value="NAD(P)-bd_dom_sf"/>
</dbReference>
<dbReference type="Pfam" id="PF01370">
    <property type="entry name" value="Epimerase"/>
    <property type="match status" value="1"/>
</dbReference>
<dbReference type="Gene3D" id="3.40.50.720">
    <property type="entry name" value="NAD(P)-binding Rossmann-like Domain"/>
    <property type="match status" value="1"/>
</dbReference>
<dbReference type="PANTHER" id="PTHR43103">
    <property type="entry name" value="NUCLEOSIDE-DIPHOSPHATE-SUGAR EPIMERASE"/>
    <property type="match status" value="1"/>
</dbReference>
<evidence type="ECO:0000256" key="1">
    <source>
        <dbReference type="ARBA" id="ARBA00007637"/>
    </source>
</evidence>
<evidence type="ECO:0000313" key="5">
    <source>
        <dbReference type="EMBL" id="RYC29139.1"/>
    </source>
</evidence>
<reference evidence="5 6" key="2">
    <citation type="submission" date="2019-02" db="EMBL/GenBank/DDBJ databases">
        <title>'Lichenibacterium ramalinii' gen. nov. sp. nov., 'Lichenibacterium minor' gen. nov. sp. nov.</title>
        <authorList>
            <person name="Pankratov T."/>
        </authorList>
    </citation>
    <scope>NUCLEOTIDE SEQUENCE [LARGE SCALE GENOMIC DNA]</scope>
    <source>
        <strain evidence="5 6">RmlP026</strain>
    </source>
</reference>
<dbReference type="PANTHER" id="PTHR43103:SF5">
    <property type="entry name" value="4-EPIMERASE, PUTATIVE (AFU_ORTHOLOGUE AFUA_7G00360)-RELATED"/>
    <property type="match status" value="1"/>
</dbReference>
<accession>A0A4Q2TYF7</accession>
<dbReference type="InterPro" id="IPR001509">
    <property type="entry name" value="Epimerase_deHydtase"/>
</dbReference>
<sequence>MPDPSFSPRPRRILVTGANGNLGRKLVAHLAAAPWCSGVVALDRDARALDHPKVRPAAVDLTRRSPALDDAFAGVDAAVHLAARRPYPDAGWDDAAASFDMTLQAVEALARGAAAAPRFVFASSNHVMGGYKDEDVAPGALTTALPPLPGTRVDAAEPRRAYAAAKLMGERLLAARAEAGGFTAVSLRIGWCQPGDNRPGTMTASGIPGEPGPDTPEAARTLAWFRGMWLSNRDLLAAVSAAVTADASRWPAPAIVVNAMSANAGMAWDLAAARNLIGYAPQDDSTTEPGR</sequence>
<keyword evidence="2" id="KW-0560">Oxidoreductase</keyword>
<keyword evidence="6" id="KW-1185">Reference proteome</keyword>
<dbReference type="SUPFAM" id="SSF51735">
    <property type="entry name" value="NAD(P)-binding Rossmann-fold domains"/>
    <property type="match status" value="1"/>
</dbReference>
<evidence type="ECO:0000256" key="2">
    <source>
        <dbReference type="ARBA" id="ARBA00023002"/>
    </source>
</evidence>
<dbReference type="EMBL" id="QYBB01000068">
    <property type="protein sequence ID" value="RYC29139.1"/>
    <property type="molecule type" value="Genomic_DNA"/>
</dbReference>
<proteinExistence type="inferred from homology"/>
<evidence type="ECO:0000313" key="6">
    <source>
        <dbReference type="Proteomes" id="UP000290759"/>
    </source>
</evidence>
<feature type="domain" description="NAD-dependent epimerase/dehydratase" evidence="4">
    <location>
        <begin position="13"/>
        <end position="189"/>
    </location>
</feature>
<comment type="caution">
    <text evidence="5">The sequence shown here is derived from an EMBL/GenBank/DDBJ whole genome shotgun (WGS) entry which is preliminary data.</text>
</comment>
<gene>
    <name evidence="5" type="ORF">D3273_25605</name>
</gene>
<dbReference type="GO" id="GO:0016491">
    <property type="term" value="F:oxidoreductase activity"/>
    <property type="evidence" value="ECO:0007669"/>
    <property type="project" value="UniProtKB-KW"/>
</dbReference>
<organism evidence="5 6">
    <name type="scientific">Lichenibacterium minor</name>
    <dbReference type="NCBI Taxonomy" id="2316528"/>
    <lineage>
        <taxon>Bacteria</taxon>
        <taxon>Pseudomonadati</taxon>
        <taxon>Pseudomonadota</taxon>
        <taxon>Alphaproteobacteria</taxon>
        <taxon>Hyphomicrobiales</taxon>
        <taxon>Lichenihabitantaceae</taxon>
        <taxon>Lichenibacterium</taxon>
    </lineage>
</organism>
<comment type="similarity">
    <text evidence="1">Belongs to the NAD(P)-dependent epimerase/dehydratase family.</text>
</comment>
<evidence type="ECO:0000259" key="4">
    <source>
        <dbReference type="Pfam" id="PF01370"/>
    </source>
</evidence>
<protein>
    <submittedName>
        <fullName evidence="5">NAD(P)-dependent oxidoreductase</fullName>
    </submittedName>
</protein>
<dbReference type="Proteomes" id="UP000290759">
    <property type="component" value="Unassembled WGS sequence"/>
</dbReference>
<reference evidence="5 6" key="1">
    <citation type="submission" date="2018-12" db="EMBL/GenBank/DDBJ databases">
        <authorList>
            <person name="Grouzdev D.S."/>
            <person name="Krutkina M.S."/>
        </authorList>
    </citation>
    <scope>NUCLEOTIDE SEQUENCE [LARGE SCALE GENOMIC DNA]</scope>
    <source>
        <strain evidence="5 6">RmlP026</strain>
    </source>
</reference>
<keyword evidence="3" id="KW-0520">NAD</keyword>
<dbReference type="OrthoDB" id="9814124at2"/>
<dbReference type="AlphaFoldDB" id="A0A4Q2TYF7"/>